<protein>
    <submittedName>
        <fullName evidence="1">Uncharacterized protein</fullName>
    </submittedName>
</protein>
<dbReference type="EMBL" id="JAOPLL010000015">
    <property type="protein sequence ID" value="MDM5073882.1"/>
    <property type="molecule type" value="Genomic_DNA"/>
</dbReference>
<reference evidence="1" key="1">
    <citation type="submission" date="2024-05" db="EMBL/GenBank/DDBJ databases">
        <title>WGS of Aeromonas isolates.</title>
        <authorList>
            <person name="Lee H."/>
        </authorList>
    </citation>
    <scope>NUCLEOTIDE SEQUENCE</scope>
    <source>
        <strain evidence="1">SU58-3</strain>
    </source>
</reference>
<dbReference type="RefSeq" id="WP_290019546.1">
    <property type="nucleotide sequence ID" value="NZ_JAOPLL010000015.1"/>
</dbReference>
<name>A0ABT7Q3H2_9GAMM</name>
<keyword evidence="2" id="KW-1185">Reference proteome</keyword>
<evidence type="ECO:0000313" key="2">
    <source>
        <dbReference type="Proteomes" id="UP001168107"/>
    </source>
</evidence>
<sequence length="400" mass="45892">MTYNPLAEELKAKNAHMKKAKQAAEYLAAEELWFTAFNREMETEKLIAAQALHSEHMKEHDHLKILLTHQRAKCSQIDGDLDTFNPFIRFSSKYDQMKERKLKEFSLLSLLEMQVKRSKDECGNAQGLAKAITDNIARYDSYQAALKGEDRELSLQADRAAIEFARVYVKHKVIEEALQPKLDLIAKYEAELEKVASDLAYAESLQEKLNSSNSYERREIHQSCENFFGTGKPSSVIVKKKRVKEALERKLEKTQVMAKRIGFTKSWVIKKLFIDGNNLCYFDEKFIGLKALLALIKTINGQYNIQIVFDHGILGLTELTAAEIKQRFPDNVEVHIAARGQIADHTLISLVNSDEQYFLISNDRFAEFADTPAVEEERVIRHELLSDTIFIHDLDLQATF</sequence>
<comment type="caution">
    <text evidence="1">The sequence shown here is derived from an EMBL/GenBank/DDBJ whole genome shotgun (WGS) entry which is preliminary data.</text>
</comment>
<proteinExistence type="predicted"/>
<accession>A0ABT7Q3H2</accession>
<gene>
    <name evidence="1" type="ORF">OB935_18880</name>
</gene>
<organism evidence="1 2">
    <name type="scientific">Aeromonas bestiarum</name>
    <dbReference type="NCBI Taxonomy" id="105751"/>
    <lineage>
        <taxon>Bacteria</taxon>
        <taxon>Pseudomonadati</taxon>
        <taxon>Pseudomonadota</taxon>
        <taxon>Gammaproteobacteria</taxon>
        <taxon>Aeromonadales</taxon>
        <taxon>Aeromonadaceae</taxon>
        <taxon>Aeromonas</taxon>
    </lineage>
</organism>
<evidence type="ECO:0000313" key="1">
    <source>
        <dbReference type="EMBL" id="MDM5073882.1"/>
    </source>
</evidence>
<dbReference type="Proteomes" id="UP001168107">
    <property type="component" value="Unassembled WGS sequence"/>
</dbReference>